<dbReference type="Pfam" id="PF07396">
    <property type="entry name" value="Porin_O_P"/>
    <property type="match status" value="1"/>
</dbReference>
<proteinExistence type="predicted"/>
<dbReference type="Gene3D" id="2.40.160.10">
    <property type="entry name" value="Porin"/>
    <property type="match status" value="1"/>
</dbReference>
<feature type="signal peptide" evidence="1">
    <location>
        <begin position="1"/>
        <end position="24"/>
    </location>
</feature>
<dbReference type="GO" id="GO:0006284">
    <property type="term" value="P:base-excision repair"/>
    <property type="evidence" value="ECO:0007669"/>
    <property type="project" value="InterPro"/>
</dbReference>
<evidence type="ECO:0000313" key="4">
    <source>
        <dbReference type="Proteomes" id="UP000216151"/>
    </source>
</evidence>
<keyword evidence="4" id="KW-1185">Reference proteome</keyword>
<dbReference type="RefSeq" id="WP_095349902.1">
    <property type="nucleotide sequence ID" value="NZ_NCXK01000010.1"/>
</dbReference>
<dbReference type="GO" id="GO:0003906">
    <property type="term" value="F:DNA-(apurinic or apyrimidinic site) endonuclease activity"/>
    <property type="evidence" value="ECO:0007669"/>
    <property type="project" value="InterPro"/>
</dbReference>
<evidence type="ECO:0000313" key="3">
    <source>
        <dbReference type="EMBL" id="PAK77948.1"/>
    </source>
</evidence>
<dbReference type="GO" id="GO:0019104">
    <property type="term" value="F:DNA N-glycosylase activity"/>
    <property type="evidence" value="ECO:0007669"/>
    <property type="project" value="InterPro"/>
</dbReference>
<dbReference type="AlphaFoldDB" id="A0A269XXE5"/>
<dbReference type="EMBL" id="NCXK01000010">
    <property type="protein sequence ID" value="PAK77948.1"/>
    <property type="molecule type" value="Genomic_DNA"/>
</dbReference>
<dbReference type="GO" id="GO:0008270">
    <property type="term" value="F:zinc ion binding"/>
    <property type="evidence" value="ECO:0007669"/>
    <property type="project" value="InterPro"/>
</dbReference>
<feature type="chain" id="PRO_5012786337" evidence="1">
    <location>
        <begin position="25"/>
        <end position="401"/>
    </location>
</feature>
<evidence type="ECO:0000256" key="1">
    <source>
        <dbReference type="SAM" id="SignalP"/>
    </source>
</evidence>
<organism evidence="3 4">
    <name type="scientific">Acetobacter fabarum</name>
    <dbReference type="NCBI Taxonomy" id="483199"/>
    <lineage>
        <taxon>Bacteria</taxon>
        <taxon>Pseudomonadati</taxon>
        <taxon>Pseudomonadota</taxon>
        <taxon>Alphaproteobacteria</taxon>
        <taxon>Acetobacterales</taxon>
        <taxon>Acetobacteraceae</taxon>
        <taxon>Acetobacter</taxon>
    </lineage>
</organism>
<dbReference type="InterPro" id="IPR010870">
    <property type="entry name" value="Porin_O/P"/>
</dbReference>
<comment type="caution">
    <text evidence="3">The sequence shown here is derived from an EMBL/GenBank/DDBJ whole genome shotgun (WGS) entry which is preliminary data.</text>
</comment>
<dbReference type="OrthoDB" id="7217987at2"/>
<dbReference type="SUPFAM" id="SSF56935">
    <property type="entry name" value="Porins"/>
    <property type="match status" value="1"/>
</dbReference>
<keyword evidence="1" id="KW-0732">Signal</keyword>
<gene>
    <name evidence="3" type="ORF">B8X00_08955</name>
</gene>
<feature type="domain" description="Formamidopyrimidine-DNA glycosylase catalytic" evidence="2">
    <location>
        <begin position="135"/>
        <end position="234"/>
    </location>
</feature>
<dbReference type="InterPro" id="IPR012319">
    <property type="entry name" value="FPG_cat"/>
</dbReference>
<protein>
    <submittedName>
        <fullName evidence="3">Porin</fullName>
    </submittedName>
</protein>
<dbReference type="PROSITE" id="PS51068">
    <property type="entry name" value="FPG_CAT"/>
    <property type="match status" value="1"/>
</dbReference>
<reference evidence="3 4" key="1">
    <citation type="submission" date="2017-04" db="EMBL/GenBank/DDBJ databases">
        <title>Kefir bacterial isolates.</title>
        <authorList>
            <person name="Kim Y."/>
            <person name="Blasche S."/>
            <person name="Patil K.R."/>
        </authorList>
    </citation>
    <scope>NUCLEOTIDE SEQUENCE [LARGE SCALE GENOMIC DNA]</scope>
    <source>
        <strain evidence="3 4">KR</strain>
    </source>
</reference>
<accession>A0A269XXE5</accession>
<sequence>MRKNKHYILHTILSLCFLNSDAIAGTVKDIIIGKVIVHPFAQDQLEVGSNIQGNKSSSSPSASGPHIRNGVRVNIANQVRIGAIWDFGAAPGGQMRLFEGAASYTGLKHFQFSVGVFNPSFGLSSMQPRGDSIFPERASVSTITRGLAAGANRQAIQALFYGNYYHLAISGTAGTAGPGKDGNQRAIVFRSVILPIRSQSFLMHIGISGEWVFQPSHKSSMEGGVSFSDTPENGDGLKDKYIKTGNILAKSAGAFGLEGAISWKKLLITSEYYNLIVNTKPNPTTTRQNFYGWYVTAAYTLVGKARSWKATSASFTSPSCDQKDSLFCHGTGVIELATRFSQMDLESNDISGGKQNIWSLNINWYPLDILRLSLDYSHTKFYRKGTYNDFDSILSMFQVYF</sequence>
<name>A0A269XXE5_9PROT</name>
<dbReference type="InterPro" id="IPR023614">
    <property type="entry name" value="Porin_dom_sf"/>
</dbReference>
<evidence type="ECO:0000259" key="2">
    <source>
        <dbReference type="PROSITE" id="PS51068"/>
    </source>
</evidence>
<dbReference type="Proteomes" id="UP000216151">
    <property type="component" value="Unassembled WGS sequence"/>
</dbReference>